<dbReference type="EMBL" id="CAJNOR010002628">
    <property type="protein sequence ID" value="CAF1320338.1"/>
    <property type="molecule type" value="Genomic_DNA"/>
</dbReference>
<organism evidence="2 4">
    <name type="scientific">Adineta ricciae</name>
    <name type="common">Rotifer</name>
    <dbReference type="NCBI Taxonomy" id="249248"/>
    <lineage>
        <taxon>Eukaryota</taxon>
        <taxon>Metazoa</taxon>
        <taxon>Spiralia</taxon>
        <taxon>Gnathifera</taxon>
        <taxon>Rotifera</taxon>
        <taxon>Eurotatoria</taxon>
        <taxon>Bdelloidea</taxon>
        <taxon>Adinetida</taxon>
        <taxon>Adinetidae</taxon>
        <taxon>Adineta</taxon>
    </lineage>
</organism>
<dbReference type="AlphaFoldDB" id="A0A815EUW6"/>
<name>A0A815EUW6_ADIRI</name>
<feature type="compositionally biased region" description="Basic and acidic residues" evidence="1">
    <location>
        <begin position="226"/>
        <end position="235"/>
    </location>
</feature>
<evidence type="ECO:0000256" key="1">
    <source>
        <dbReference type="SAM" id="MobiDB-lite"/>
    </source>
</evidence>
<evidence type="ECO:0000313" key="3">
    <source>
        <dbReference type="EMBL" id="CAF1512158.1"/>
    </source>
</evidence>
<feature type="compositionally biased region" description="Basic and acidic residues" evidence="1">
    <location>
        <begin position="7"/>
        <end position="22"/>
    </location>
</feature>
<feature type="region of interest" description="Disordered" evidence="1">
    <location>
        <begin position="1"/>
        <end position="37"/>
    </location>
</feature>
<gene>
    <name evidence="3" type="ORF">EDS130_LOCUS43317</name>
    <name evidence="2" type="ORF">XAT740_LOCUS29878</name>
</gene>
<feature type="region of interest" description="Disordered" evidence="1">
    <location>
        <begin position="184"/>
        <end position="209"/>
    </location>
</feature>
<dbReference type="Proteomes" id="UP000663852">
    <property type="component" value="Unassembled WGS sequence"/>
</dbReference>
<sequence length="328" mass="37581">MASNGESFDKRSRQDKTKKDHSFVTTPQDSSLETESKERFIPEIMDQKIDPRAIETLKAQQAVMEQVKQLQARGIKIQPGTRPRPPFSHDTSVDKSPYVHTSSSIILESTSTQITEENEEDRERFPVESSHHPETISRSDASMTHLSRDAFQKTPIVGEPLVDYMRRKKEEALAYERRSAPRGYMWDDTASDDGDGGHSRPNILRKQRSKSVGYITEIKDAHPHSLIDANDEPHEATPGSTRHGQRNIVSYNMPAEYPTYVKTRRGRWRRIARFFVPSSEVTTEQWASTPSQPQPEPQTRPESHKPNIIRRLGRLLLGQVTQNEFGFY</sequence>
<feature type="region of interest" description="Disordered" evidence="1">
    <location>
        <begin position="281"/>
        <end position="306"/>
    </location>
</feature>
<feature type="compositionally biased region" description="Low complexity" evidence="1">
    <location>
        <begin position="101"/>
        <end position="115"/>
    </location>
</feature>
<reference evidence="2" key="1">
    <citation type="submission" date="2021-02" db="EMBL/GenBank/DDBJ databases">
        <authorList>
            <person name="Nowell W R."/>
        </authorList>
    </citation>
    <scope>NUCLEOTIDE SEQUENCE</scope>
</reference>
<feature type="region of interest" description="Disordered" evidence="1">
    <location>
        <begin position="74"/>
        <end position="145"/>
    </location>
</feature>
<feature type="compositionally biased region" description="Basic and acidic residues" evidence="1">
    <location>
        <begin position="121"/>
        <end position="137"/>
    </location>
</feature>
<evidence type="ECO:0000313" key="2">
    <source>
        <dbReference type="EMBL" id="CAF1320338.1"/>
    </source>
</evidence>
<comment type="caution">
    <text evidence="2">The sequence shown here is derived from an EMBL/GenBank/DDBJ whole genome shotgun (WGS) entry which is preliminary data.</text>
</comment>
<protein>
    <submittedName>
        <fullName evidence="2">Uncharacterized protein</fullName>
    </submittedName>
</protein>
<dbReference type="Proteomes" id="UP000663828">
    <property type="component" value="Unassembled WGS sequence"/>
</dbReference>
<proteinExistence type="predicted"/>
<keyword evidence="4" id="KW-1185">Reference proteome</keyword>
<feature type="region of interest" description="Disordered" evidence="1">
    <location>
        <begin position="226"/>
        <end position="245"/>
    </location>
</feature>
<feature type="compositionally biased region" description="Polar residues" evidence="1">
    <location>
        <begin position="23"/>
        <end position="33"/>
    </location>
</feature>
<accession>A0A815EUW6</accession>
<evidence type="ECO:0000313" key="4">
    <source>
        <dbReference type="Proteomes" id="UP000663828"/>
    </source>
</evidence>
<dbReference type="EMBL" id="CAJNOJ010000702">
    <property type="protein sequence ID" value="CAF1512158.1"/>
    <property type="molecule type" value="Genomic_DNA"/>
</dbReference>